<evidence type="ECO:0000256" key="2">
    <source>
        <dbReference type="SAM" id="MobiDB-lite"/>
    </source>
</evidence>
<dbReference type="RefSeq" id="XP_044545818.1">
    <property type="nucleotide sequence ID" value="XM_044698244.1"/>
</dbReference>
<dbReference type="GO" id="GO:0046854">
    <property type="term" value="P:phosphatidylinositol phosphate biosynthetic process"/>
    <property type="evidence" value="ECO:0007669"/>
    <property type="project" value="TreeGrafter"/>
</dbReference>
<dbReference type="PANTHER" id="PTHR23086">
    <property type="entry name" value="PHOSPHATIDYLINOSITOL-4-PHOSPHATE 5-KINASE"/>
    <property type="match status" value="1"/>
</dbReference>
<dbReference type="Gene3D" id="3.30.810.10">
    <property type="entry name" value="2-Layer Sandwich"/>
    <property type="match status" value="1"/>
</dbReference>
<accession>A0AA88GJX6</accession>
<feature type="region of interest" description="Disordered" evidence="2">
    <location>
        <begin position="187"/>
        <end position="226"/>
    </location>
</feature>
<dbReference type="Gene3D" id="3.30.800.10">
    <property type="entry name" value="Phosphatidylinositol Phosphate Kinase II Beta"/>
    <property type="match status" value="1"/>
</dbReference>
<dbReference type="GeneID" id="68100649"/>
<dbReference type="SMART" id="SM00330">
    <property type="entry name" value="PIPKc"/>
    <property type="match status" value="1"/>
</dbReference>
<feature type="compositionally biased region" description="Low complexity" evidence="2">
    <location>
        <begin position="187"/>
        <end position="223"/>
    </location>
</feature>
<dbReference type="GO" id="GO:0016309">
    <property type="term" value="F:1-phosphatidylinositol-5-phosphate 4-kinase activity"/>
    <property type="evidence" value="ECO:0007669"/>
    <property type="project" value="TreeGrafter"/>
</dbReference>
<protein>
    <recommendedName>
        <fullName evidence="3">PIPK domain-containing protein</fullName>
    </recommendedName>
</protein>
<dbReference type="PANTHER" id="PTHR23086:SF8">
    <property type="entry name" value="PHOSPHATIDYLINOSITOL 5-PHOSPHATE 4-KINASE, ISOFORM A"/>
    <property type="match status" value="1"/>
</dbReference>
<proteinExistence type="predicted"/>
<gene>
    <name evidence="4" type="ORF">C9374_008195</name>
</gene>
<reference evidence="4 5" key="1">
    <citation type="journal article" date="2018" name="BMC Genomics">
        <title>The genome of Naegleria lovaniensis, the basis for a comparative approach to unravel pathogenicity factors of the human pathogenic amoeba N. fowleri.</title>
        <authorList>
            <person name="Liechti N."/>
            <person name="Schurch N."/>
            <person name="Bruggmann R."/>
            <person name="Wittwer M."/>
        </authorList>
    </citation>
    <scope>NUCLEOTIDE SEQUENCE [LARGE SCALE GENOMIC DNA]</scope>
    <source>
        <strain evidence="4 5">ATCC 30569</strain>
    </source>
</reference>
<dbReference type="Pfam" id="PF01504">
    <property type="entry name" value="PIP5K"/>
    <property type="match status" value="2"/>
</dbReference>
<evidence type="ECO:0000259" key="3">
    <source>
        <dbReference type="PROSITE" id="PS51455"/>
    </source>
</evidence>
<dbReference type="InterPro" id="IPR027483">
    <property type="entry name" value="PInositol-4-P-4/5-kinase_C_sf"/>
</dbReference>
<dbReference type="InterPro" id="IPR027484">
    <property type="entry name" value="PInositol-4-P-5-kinase_N"/>
</dbReference>
<evidence type="ECO:0000313" key="4">
    <source>
        <dbReference type="EMBL" id="KAG2378556.1"/>
    </source>
</evidence>
<sequence length="391" mass="44506">MKSSTSSSSPTTNSSMDTALCKDIEHRIKAVIRYSLKRTAEEGEKYAKEMEKEKSIKMPKTNESKSYSFKDFRPLDFGMLRKLCGMNDRDYFASIGHSKFEWHEMNGKSGSMFALTEDRKLMIKTISKDESKTIRNVIVPQLLEYMKNEPNTFIVPIFGLHKFSLDNKSELRFVVMKYLFQPPPALPSSQLSTSSPSTSSSLVSPSSPSGTNNGSTTIGNGTSHGMEMDKIYDLKGSTTDRTAKEGETILKDVDLMNENIKFNVGQDLATELLFQFKKDVNFLTSCEVMDYSLVVGIMQPKDTVMDVTLQNYIKYNREEKLRDKFHVMANTTPNKQEYYFLGIVDYFTKYGLMKKAAKNIKSMKNDPSTISTVPPSSYSDRFMQFIFKIFV</sequence>
<dbReference type="InterPro" id="IPR023610">
    <property type="entry name" value="PInositol-4/5-P-5/4-kinase"/>
</dbReference>
<dbReference type="SUPFAM" id="SSF56104">
    <property type="entry name" value="SAICAR synthase-like"/>
    <property type="match status" value="2"/>
</dbReference>
<dbReference type="Proteomes" id="UP000816034">
    <property type="component" value="Unassembled WGS sequence"/>
</dbReference>
<dbReference type="GO" id="GO:0016308">
    <property type="term" value="F:1-phosphatidylinositol-4-phosphate 5-kinase activity"/>
    <property type="evidence" value="ECO:0007669"/>
    <property type="project" value="TreeGrafter"/>
</dbReference>
<feature type="domain" description="PIPK" evidence="3">
    <location>
        <begin position="8"/>
        <end position="390"/>
    </location>
</feature>
<name>A0AA88GJX6_NAELO</name>
<comment type="caution">
    <text evidence="4">The sequence shown here is derived from an EMBL/GenBank/DDBJ whole genome shotgun (WGS) entry which is preliminary data.</text>
</comment>
<dbReference type="GO" id="GO:0005524">
    <property type="term" value="F:ATP binding"/>
    <property type="evidence" value="ECO:0007669"/>
    <property type="project" value="UniProtKB-UniRule"/>
</dbReference>
<dbReference type="AlphaFoldDB" id="A0AA88GJX6"/>
<dbReference type="GO" id="GO:0005886">
    <property type="term" value="C:plasma membrane"/>
    <property type="evidence" value="ECO:0007669"/>
    <property type="project" value="TreeGrafter"/>
</dbReference>
<evidence type="ECO:0000256" key="1">
    <source>
        <dbReference type="PROSITE-ProRule" id="PRU00781"/>
    </source>
</evidence>
<dbReference type="EMBL" id="PYSW02000032">
    <property type="protein sequence ID" value="KAG2378556.1"/>
    <property type="molecule type" value="Genomic_DNA"/>
</dbReference>
<keyword evidence="1" id="KW-0808">Transferase</keyword>
<keyword evidence="1" id="KW-0418">Kinase</keyword>
<keyword evidence="1" id="KW-0547">Nucleotide-binding</keyword>
<evidence type="ECO:0000313" key="5">
    <source>
        <dbReference type="Proteomes" id="UP000816034"/>
    </source>
</evidence>
<keyword evidence="1" id="KW-0067">ATP-binding</keyword>
<dbReference type="PROSITE" id="PS51455">
    <property type="entry name" value="PIPK"/>
    <property type="match status" value="1"/>
</dbReference>
<dbReference type="CDD" id="cd00139">
    <property type="entry name" value="PIPKc"/>
    <property type="match status" value="1"/>
</dbReference>
<dbReference type="InterPro" id="IPR002498">
    <property type="entry name" value="PInositol-4-P-4/5-kinase_core"/>
</dbReference>
<keyword evidence="5" id="KW-1185">Reference proteome</keyword>
<organism evidence="4 5">
    <name type="scientific">Naegleria lovaniensis</name>
    <name type="common">Amoeba</name>
    <dbReference type="NCBI Taxonomy" id="51637"/>
    <lineage>
        <taxon>Eukaryota</taxon>
        <taxon>Discoba</taxon>
        <taxon>Heterolobosea</taxon>
        <taxon>Tetramitia</taxon>
        <taxon>Eutetramitia</taxon>
        <taxon>Vahlkampfiidae</taxon>
        <taxon>Naegleria</taxon>
    </lineage>
</organism>